<dbReference type="HOGENOM" id="CLU_622559_0_0_1"/>
<evidence type="ECO:0000313" key="4">
    <source>
        <dbReference type="Proteomes" id="UP000029665"/>
    </source>
</evidence>
<feature type="chain" id="PRO_5001590875" evidence="2">
    <location>
        <begin position="23"/>
        <end position="376"/>
    </location>
</feature>
<feature type="compositionally biased region" description="Gly residues" evidence="1">
    <location>
        <begin position="360"/>
        <end position="376"/>
    </location>
</feature>
<dbReference type="OrthoDB" id="2758303at2759"/>
<organism evidence="3 4">
    <name type="scientific">Pycnoporus cinnabarinus</name>
    <name type="common">Cinnabar-red polypore</name>
    <name type="synonym">Trametes cinnabarina</name>
    <dbReference type="NCBI Taxonomy" id="5643"/>
    <lineage>
        <taxon>Eukaryota</taxon>
        <taxon>Fungi</taxon>
        <taxon>Dikarya</taxon>
        <taxon>Basidiomycota</taxon>
        <taxon>Agaricomycotina</taxon>
        <taxon>Agaricomycetes</taxon>
        <taxon>Polyporales</taxon>
        <taxon>Polyporaceae</taxon>
        <taxon>Trametes</taxon>
    </lineage>
</organism>
<feature type="signal peptide" evidence="2">
    <location>
        <begin position="1"/>
        <end position="22"/>
    </location>
</feature>
<feature type="compositionally biased region" description="Gly residues" evidence="1">
    <location>
        <begin position="317"/>
        <end position="331"/>
    </location>
</feature>
<dbReference type="AlphaFoldDB" id="A0A060S7D7"/>
<feature type="compositionally biased region" description="Low complexity" evidence="1">
    <location>
        <begin position="213"/>
        <end position="232"/>
    </location>
</feature>
<accession>A0A060S7D7</accession>
<feature type="compositionally biased region" description="Low complexity" evidence="1">
    <location>
        <begin position="132"/>
        <end position="145"/>
    </location>
</feature>
<gene>
    <name evidence="3" type="ORF">BN946_scf184942.g65</name>
</gene>
<dbReference type="EMBL" id="CCBP010000073">
    <property type="protein sequence ID" value="CDO70265.1"/>
    <property type="molecule type" value="Genomic_DNA"/>
</dbReference>
<dbReference type="STRING" id="5643.A0A060S7D7"/>
<feature type="compositionally biased region" description="Polar residues" evidence="1">
    <location>
        <begin position="71"/>
        <end position="81"/>
    </location>
</feature>
<evidence type="ECO:0000313" key="3">
    <source>
        <dbReference type="EMBL" id="CDO70265.1"/>
    </source>
</evidence>
<keyword evidence="2" id="KW-0732">Signal</keyword>
<protein>
    <submittedName>
        <fullName evidence="3">Uncharacterized protein</fullName>
    </submittedName>
</protein>
<dbReference type="OMA" id="AITTHQI"/>
<sequence>MRSPVIAFSIIAAAVSPTLVSGAPASPKLDNAIAHTTDAVASHQIRDVPAGIPAAPVGASSLPLGALLSGQTPPSGQPSRNNQDDPVHRTQAMKKAKAQAQSGQQNAIPKAPAVPAVAHKAKRAGDQGTAGGNAYSGAASSSSGGDVVNEADRGTLTNADGSNAAGGAGSSFSGFAFGGTGDGHGPGGNAYTGATGASRGGNVVNVDENPTTGADDGGNADVAAIDNPAGSNAAGGGGFSESGSAEGGDAAGPPIPQDIQGFQKRAGDYGTAGGNAYSGATSDVSGGSVVNSADDRGTVTNDGNTAGGAGTTFSGDADGGNGNGLGPGGNAYTGSSGPAEGGSIYNYGGTIDNGADSNAAGGGGVSETGDATGGRA</sequence>
<name>A0A060S7D7_PYCCI</name>
<evidence type="ECO:0000256" key="2">
    <source>
        <dbReference type="SAM" id="SignalP"/>
    </source>
</evidence>
<feature type="region of interest" description="Disordered" evidence="1">
    <location>
        <begin position="188"/>
        <end position="376"/>
    </location>
</feature>
<proteinExistence type="predicted"/>
<feature type="compositionally biased region" description="Low complexity" evidence="1">
    <location>
        <begin position="98"/>
        <end position="118"/>
    </location>
</feature>
<feature type="compositionally biased region" description="Gly residues" evidence="1">
    <location>
        <begin position="233"/>
        <end position="250"/>
    </location>
</feature>
<keyword evidence="4" id="KW-1185">Reference proteome</keyword>
<comment type="caution">
    <text evidence="3">The sequence shown here is derived from an EMBL/GenBank/DDBJ whole genome shotgun (WGS) entry which is preliminary data.</text>
</comment>
<evidence type="ECO:0000256" key="1">
    <source>
        <dbReference type="SAM" id="MobiDB-lite"/>
    </source>
</evidence>
<dbReference type="Proteomes" id="UP000029665">
    <property type="component" value="Unassembled WGS sequence"/>
</dbReference>
<feature type="compositionally biased region" description="Polar residues" evidence="1">
    <location>
        <begin position="278"/>
        <end position="291"/>
    </location>
</feature>
<reference evidence="3" key="1">
    <citation type="submission" date="2014-01" db="EMBL/GenBank/DDBJ databases">
        <title>The genome of the white-rot fungus Pycnoporus cinnabarinus: a basidiomycete model with a versatile arsenal for lignocellulosic biomass breakdown.</title>
        <authorList>
            <person name="Levasseur A."/>
            <person name="Lomascolo A."/>
            <person name="Ruiz-Duenas F.J."/>
            <person name="Uzan E."/>
            <person name="Piumi F."/>
            <person name="Kues U."/>
            <person name="Ram A.F.J."/>
            <person name="Murat C."/>
            <person name="Haon M."/>
            <person name="Benoit I."/>
            <person name="Arfi Y."/>
            <person name="Chevret D."/>
            <person name="Drula E."/>
            <person name="Kwon M.J."/>
            <person name="Gouret P."/>
            <person name="Lesage-Meessen L."/>
            <person name="Lombard V."/>
            <person name="Mariette J."/>
            <person name="Noirot C."/>
            <person name="Park J."/>
            <person name="Patyshakuliyeva A."/>
            <person name="Wieneger R.A.B."/>
            <person name="Wosten H.A.B."/>
            <person name="Martin F."/>
            <person name="Coutinho P.M."/>
            <person name="de Vries R."/>
            <person name="Martinez A.T."/>
            <person name="Klopp C."/>
            <person name="Pontarotti P."/>
            <person name="Henrissat B."/>
            <person name="Record E."/>
        </authorList>
    </citation>
    <scope>NUCLEOTIDE SEQUENCE [LARGE SCALE GENOMIC DNA]</scope>
    <source>
        <strain evidence="3">BRFM137</strain>
    </source>
</reference>
<feature type="region of interest" description="Disordered" evidence="1">
    <location>
        <begin position="63"/>
        <end position="162"/>
    </location>
</feature>